<keyword evidence="5" id="KW-1185">Reference proteome</keyword>
<dbReference type="PROSITE" id="PS51269">
    <property type="entry name" value="COMM"/>
    <property type="match status" value="1"/>
</dbReference>
<dbReference type="Pfam" id="PF07258">
    <property type="entry name" value="COMM_domain"/>
    <property type="match status" value="1"/>
</dbReference>
<dbReference type="CDD" id="cd04753">
    <property type="entry name" value="Commd5_HCaRG"/>
    <property type="match status" value="1"/>
</dbReference>
<protein>
    <recommendedName>
        <fullName evidence="1">COMM domain-containing protein 5</fullName>
    </recommendedName>
</protein>
<sequence>MCIWTNNIVKVLGSPLAFGARIASLVTVQTAPEMYLDIDPEGSAQKSESLGLLPFVVSALEGKDCKEPMRAIAESSDLSEEQLTSLISGMYTLLREALRLPISTFKQEVSTRKEFIMDFASVVFGNRRPVVEATTLKQGNRLPSVNDIKWRVDVAISTSSLARALQPSILMLLKLSDGTAHRFEVPVAKFQELRYNVALILKEMNDLEKRSILKIQD</sequence>
<reference evidence="4" key="1">
    <citation type="submission" date="2025-08" db="UniProtKB">
        <authorList>
            <consortium name="Ensembl"/>
        </authorList>
    </citation>
    <scope>IDENTIFICATION</scope>
</reference>
<evidence type="ECO:0000259" key="3">
    <source>
        <dbReference type="PROSITE" id="PS51269"/>
    </source>
</evidence>
<dbReference type="PANTHER" id="PTHR15666:SF1">
    <property type="entry name" value="COMM DOMAIN-CONTAINING PROTEIN 5"/>
    <property type="match status" value="1"/>
</dbReference>
<evidence type="ECO:0000313" key="5">
    <source>
        <dbReference type="Proteomes" id="UP000694393"/>
    </source>
</evidence>
<feature type="domain" description="COMM" evidence="3">
    <location>
        <begin position="144"/>
        <end position="208"/>
    </location>
</feature>
<dbReference type="InterPro" id="IPR017920">
    <property type="entry name" value="COMM"/>
</dbReference>
<dbReference type="AlphaFoldDB" id="A0A8C8R777"/>
<dbReference type="Ensembl" id="ENSPCET00000001211.1">
    <property type="protein sequence ID" value="ENSPCEP00000001167.1"/>
    <property type="gene ID" value="ENSPCEG00000000978.1"/>
</dbReference>
<organism evidence="4 5">
    <name type="scientific">Pelusios castaneus</name>
    <name type="common">West African mud turtle</name>
    <dbReference type="NCBI Taxonomy" id="367368"/>
    <lineage>
        <taxon>Eukaryota</taxon>
        <taxon>Metazoa</taxon>
        <taxon>Chordata</taxon>
        <taxon>Craniata</taxon>
        <taxon>Vertebrata</taxon>
        <taxon>Euteleostomi</taxon>
        <taxon>Archelosauria</taxon>
        <taxon>Testudinata</taxon>
        <taxon>Testudines</taxon>
        <taxon>Pleurodira</taxon>
        <taxon>Pelomedusidae</taxon>
        <taxon>Pelusios</taxon>
    </lineage>
</organism>
<reference evidence="4" key="2">
    <citation type="submission" date="2025-09" db="UniProtKB">
        <authorList>
            <consortium name="Ensembl"/>
        </authorList>
    </citation>
    <scope>IDENTIFICATION</scope>
</reference>
<dbReference type="Proteomes" id="UP000694393">
    <property type="component" value="Unplaced"/>
</dbReference>
<dbReference type="PANTHER" id="PTHR15666">
    <property type="entry name" value="COMM DOMAIN CONTAINING PROTEIN 5"/>
    <property type="match status" value="1"/>
</dbReference>
<dbReference type="InterPro" id="IPR037357">
    <property type="entry name" value="COMMD5"/>
</dbReference>
<evidence type="ECO:0000256" key="2">
    <source>
        <dbReference type="ARBA" id="ARBA00093452"/>
    </source>
</evidence>
<dbReference type="GO" id="GO:0005634">
    <property type="term" value="C:nucleus"/>
    <property type="evidence" value="ECO:0007669"/>
    <property type="project" value="TreeGrafter"/>
</dbReference>
<accession>A0A8C8R777</accession>
<comment type="similarity">
    <text evidence="2">Belongs to the COMM domain-containing protein 5 family.</text>
</comment>
<proteinExistence type="inferred from homology"/>
<evidence type="ECO:0000313" key="4">
    <source>
        <dbReference type="Ensembl" id="ENSPCEP00000001167.1"/>
    </source>
</evidence>
<evidence type="ECO:0000256" key="1">
    <source>
        <dbReference type="ARBA" id="ARBA00016556"/>
    </source>
</evidence>
<name>A0A8C8R777_9SAUR</name>